<dbReference type="GO" id="GO:0006355">
    <property type="term" value="P:regulation of DNA-templated transcription"/>
    <property type="evidence" value="ECO:0007669"/>
    <property type="project" value="InterPro"/>
</dbReference>
<dbReference type="PANTHER" id="PTHR44688">
    <property type="entry name" value="DNA-BINDING TRANSCRIPTIONAL ACTIVATOR DEVR_DOSR"/>
    <property type="match status" value="1"/>
</dbReference>
<protein>
    <submittedName>
        <fullName evidence="5">Two-component regulator</fullName>
    </submittedName>
</protein>
<dbReference type="InterPro" id="IPR036388">
    <property type="entry name" value="WH-like_DNA-bd_sf"/>
</dbReference>
<dbReference type="PANTHER" id="PTHR44688:SF16">
    <property type="entry name" value="DNA-BINDING TRANSCRIPTIONAL ACTIVATOR DEVR_DOSR"/>
    <property type="match status" value="1"/>
</dbReference>
<evidence type="ECO:0000256" key="2">
    <source>
        <dbReference type="ARBA" id="ARBA00023125"/>
    </source>
</evidence>
<evidence type="ECO:0000256" key="3">
    <source>
        <dbReference type="ARBA" id="ARBA00023163"/>
    </source>
</evidence>
<dbReference type="STRING" id="391937.NA2_16642"/>
<dbReference type="EMBL" id="AMRM01000020">
    <property type="protein sequence ID" value="EKF17706.1"/>
    <property type="molecule type" value="Genomic_DNA"/>
</dbReference>
<evidence type="ECO:0000259" key="4">
    <source>
        <dbReference type="PROSITE" id="PS50043"/>
    </source>
</evidence>
<sequence>MGRRVKDADVAAALAGDLLGVLRPELVEFLSRLAAKGGVQPLDGVDAELRLDIELLLPSLVAVDRAEGVIGFRHPDAAGVVEAALRRLRRAAGRETRGLPNINGLIRSGALDEALVQFCREGGAFLSMVHGLNAATSLLRQFPEEIRNSDETLILAAAVNALKSGNVGRAEFIVQERFGVSGARLSTSRVPLDAHGTDFQCFRFIYAIYMEETIGQREMAHLFALLGRLPLDGHIQRGLLYNVAADVFVRQHNWETAVEAALRSRHHYERANATLLAFYADLYLALIDLARGRVSEGARQLERAAARLSSSGDGSPNDRRLLSAFELIAAYEGGDPQPLIAFAFLDDPEARFGEIWPAVAEPIIAYGSLALATHSTLAAARSFLDRWRLQGWRSDRFLRIVNAQEIAVLQMHRRWQEADELLARAAADRASLPAPDIAAARRMLHGQTEDIDLALAASRSALDADPGDAAAAAALSDIAAAPQATARQQAQALLWMAVAMLETGEDEGRRDALVKFFELQESRGLPALIEENRAVIERAIGNRSARARLGHSSRLARFLRVMSAGAKPSGRVGSGLTGQEERVLFLLAEDAPNKTISRRLGVSVPTVRFHLKNLYRKLGTADRGSAIVEAVKRGLISR</sequence>
<gene>
    <name evidence="5" type="ORF">NA2_16642</name>
</gene>
<dbReference type="Pfam" id="PF00196">
    <property type="entry name" value="GerE"/>
    <property type="match status" value="1"/>
</dbReference>
<dbReference type="CDD" id="cd06170">
    <property type="entry name" value="LuxR_C_like"/>
    <property type="match status" value="1"/>
</dbReference>
<comment type="caution">
    <text evidence="5">The sequence shown here is derived from an EMBL/GenBank/DDBJ whole genome shotgun (WGS) entry which is preliminary data.</text>
</comment>
<proteinExistence type="predicted"/>
<feature type="domain" description="HTH luxR-type" evidence="4">
    <location>
        <begin position="569"/>
        <end position="634"/>
    </location>
</feature>
<keyword evidence="1" id="KW-0805">Transcription regulation</keyword>
<dbReference type="eggNOG" id="COG2909">
    <property type="taxonomic scope" value="Bacteria"/>
</dbReference>
<evidence type="ECO:0000256" key="1">
    <source>
        <dbReference type="ARBA" id="ARBA00023015"/>
    </source>
</evidence>
<dbReference type="PROSITE" id="PS00622">
    <property type="entry name" value="HTH_LUXR_1"/>
    <property type="match status" value="1"/>
</dbReference>
<dbReference type="GO" id="GO:0003677">
    <property type="term" value="F:DNA binding"/>
    <property type="evidence" value="ECO:0007669"/>
    <property type="project" value="UniProtKB-KW"/>
</dbReference>
<keyword evidence="3" id="KW-0804">Transcription</keyword>
<name>K2M6E3_9HYPH</name>
<dbReference type="PATRIC" id="fig|391937.3.peg.3420"/>
<keyword evidence="2" id="KW-0238">DNA-binding</keyword>
<dbReference type="AlphaFoldDB" id="K2M6E3"/>
<dbReference type="InterPro" id="IPR016032">
    <property type="entry name" value="Sig_transdc_resp-reg_C-effctor"/>
</dbReference>
<dbReference type="Gene3D" id="1.10.10.10">
    <property type="entry name" value="Winged helix-like DNA-binding domain superfamily/Winged helix DNA-binding domain"/>
    <property type="match status" value="1"/>
</dbReference>
<dbReference type="PRINTS" id="PR00038">
    <property type="entry name" value="HTHLUXR"/>
</dbReference>
<reference evidence="5 6" key="1">
    <citation type="journal article" date="2012" name="J. Bacteriol.">
        <title>Genome Sequence of Nitratireductor pacificus Type Strain pht-3B.</title>
        <authorList>
            <person name="Lai Q."/>
            <person name="Li G."/>
            <person name="Shao Z."/>
        </authorList>
    </citation>
    <scope>NUCLEOTIDE SEQUENCE [LARGE SCALE GENOMIC DNA]</scope>
    <source>
        <strain evidence="6">pht-3B</strain>
    </source>
</reference>
<evidence type="ECO:0000313" key="6">
    <source>
        <dbReference type="Proteomes" id="UP000006786"/>
    </source>
</evidence>
<organism evidence="5 6">
    <name type="scientific">Nitratireductor pacificus pht-3B</name>
    <dbReference type="NCBI Taxonomy" id="391937"/>
    <lineage>
        <taxon>Bacteria</taxon>
        <taxon>Pseudomonadati</taxon>
        <taxon>Pseudomonadota</taxon>
        <taxon>Alphaproteobacteria</taxon>
        <taxon>Hyphomicrobiales</taxon>
        <taxon>Phyllobacteriaceae</taxon>
        <taxon>Nitratireductor</taxon>
    </lineage>
</organism>
<dbReference type="PROSITE" id="PS50043">
    <property type="entry name" value="HTH_LUXR_2"/>
    <property type="match status" value="1"/>
</dbReference>
<accession>K2M6E3</accession>
<dbReference type="SMART" id="SM00421">
    <property type="entry name" value="HTH_LUXR"/>
    <property type="match status" value="1"/>
</dbReference>
<dbReference type="Proteomes" id="UP000006786">
    <property type="component" value="Unassembled WGS sequence"/>
</dbReference>
<dbReference type="SUPFAM" id="SSF46894">
    <property type="entry name" value="C-terminal effector domain of the bipartite response regulators"/>
    <property type="match status" value="1"/>
</dbReference>
<keyword evidence="6" id="KW-1185">Reference proteome</keyword>
<dbReference type="InterPro" id="IPR000792">
    <property type="entry name" value="Tscrpt_reg_LuxR_C"/>
</dbReference>
<evidence type="ECO:0000313" key="5">
    <source>
        <dbReference type="EMBL" id="EKF17706.1"/>
    </source>
</evidence>